<organism evidence="4 5">
    <name type="scientific">Streptomyces xanthochromogenes</name>
    <dbReference type="NCBI Taxonomy" id="67384"/>
    <lineage>
        <taxon>Bacteria</taxon>
        <taxon>Bacillati</taxon>
        <taxon>Actinomycetota</taxon>
        <taxon>Actinomycetes</taxon>
        <taxon>Kitasatosporales</taxon>
        <taxon>Streptomycetaceae</taxon>
        <taxon>Streptomyces</taxon>
    </lineage>
</organism>
<dbReference type="Proteomes" id="UP000600946">
    <property type="component" value="Unassembled WGS sequence"/>
</dbReference>
<dbReference type="RefSeq" id="WP_190029161.1">
    <property type="nucleotide sequence ID" value="NZ_BMUU01000017.1"/>
</dbReference>
<feature type="domain" description="PepSY" evidence="3">
    <location>
        <begin position="171"/>
        <end position="223"/>
    </location>
</feature>
<dbReference type="EMBL" id="BMUU01000017">
    <property type="protein sequence ID" value="GGY64416.1"/>
    <property type="molecule type" value="Genomic_DNA"/>
</dbReference>
<reference evidence="5" key="1">
    <citation type="journal article" date="2019" name="Int. J. Syst. Evol. Microbiol.">
        <title>The Global Catalogue of Microorganisms (GCM) 10K type strain sequencing project: providing services to taxonomists for standard genome sequencing and annotation.</title>
        <authorList>
            <consortium name="The Broad Institute Genomics Platform"/>
            <consortium name="The Broad Institute Genome Sequencing Center for Infectious Disease"/>
            <person name="Wu L."/>
            <person name="Ma J."/>
        </authorList>
    </citation>
    <scope>NUCLEOTIDE SEQUENCE [LARGE SCALE GENOMIC DNA]</scope>
    <source>
        <strain evidence="5">JCM 4594</strain>
    </source>
</reference>
<feature type="compositionally biased region" description="Low complexity" evidence="1">
    <location>
        <begin position="56"/>
        <end position="81"/>
    </location>
</feature>
<feature type="region of interest" description="Disordered" evidence="1">
    <location>
        <begin position="56"/>
        <end position="103"/>
    </location>
</feature>
<evidence type="ECO:0000259" key="3">
    <source>
        <dbReference type="Pfam" id="PF03413"/>
    </source>
</evidence>
<feature type="signal peptide" evidence="2">
    <location>
        <begin position="1"/>
        <end position="39"/>
    </location>
</feature>
<name>A0ABQ3AS76_9ACTN</name>
<evidence type="ECO:0000313" key="5">
    <source>
        <dbReference type="Proteomes" id="UP000600946"/>
    </source>
</evidence>
<evidence type="ECO:0000256" key="1">
    <source>
        <dbReference type="SAM" id="MobiDB-lite"/>
    </source>
</evidence>
<dbReference type="Gene3D" id="3.10.450.40">
    <property type="match status" value="2"/>
</dbReference>
<feature type="region of interest" description="Disordered" evidence="1">
    <location>
        <begin position="222"/>
        <end position="288"/>
    </location>
</feature>
<dbReference type="Pfam" id="PF03413">
    <property type="entry name" value="PepSY"/>
    <property type="match status" value="2"/>
</dbReference>
<protein>
    <recommendedName>
        <fullName evidence="3">PepSY domain-containing protein</fullName>
    </recommendedName>
</protein>
<proteinExistence type="predicted"/>
<feature type="chain" id="PRO_5045908066" description="PepSY domain-containing protein" evidence="2">
    <location>
        <begin position="40"/>
        <end position="288"/>
    </location>
</feature>
<accession>A0ABQ3AS76</accession>
<dbReference type="GeneID" id="96294762"/>
<comment type="caution">
    <text evidence="4">The sequence shown here is derived from an EMBL/GenBank/DDBJ whole genome shotgun (WGS) entry which is preliminary data.</text>
</comment>
<evidence type="ECO:0000313" key="4">
    <source>
        <dbReference type="EMBL" id="GGY64416.1"/>
    </source>
</evidence>
<feature type="domain" description="PepSY" evidence="3">
    <location>
        <begin position="89"/>
        <end position="145"/>
    </location>
</feature>
<dbReference type="InterPro" id="IPR025711">
    <property type="entry name" value="PepSY"/>
</dbReference>
<keyword evidence="2" id="KW-0732">Signal</keyword>
<sequence>MNINATATPHTTGPMRRHRRLAAVALTAGALALSLTACGGSDTDAGVDRARAAKSAAPAAAETPAAAPTQVPAPAASAASPERGGPKTSRTQALATAEKAVAGSRMTGIRLENEHGNQVWKVDVMTADPRVHNLKVDATTGALLGNRADQMPERARKYLEIPLAKLATAKVERETAVRTAVEKAGGGFVSRLSIQGTEADPVWQIRISDATVRHEIDVNAKTGGIARHEEHKSGSAETPSGGNGSGTGSAADRSGERGNGGRISEQELRERSGNFGTDFYDWSQHVPR</sequence>
<keyword evidence="5" id="KW-1185">Reference proteome</keyword>
<evidence type="ECO:0000256" key="2">
    <source>
        <dbReference type="SAM" id="SignalP"/>
    </source>
</evidence>
<gene>
    <name evidence="4" type="ORF">GCM10010326_68930</name>
</gene>